<comment type="caution">
    <text evidence="1">The sequence shown here is derived from an EMBL/GenBank/DDBJ whole genome shotgun (WGS) entry which is preliminary data.</text>
</comment>
<proteinExistence type="predicted"/>
<dbReference type="AlphaFoldDB" id="A0A212FL20"/>
<dbReference type="InParanoid" id="A0A212FL20"/>
<keyword evidence="2" id="KW-1185">Reference proteome</keyword>
<dbReference type="EMBL" id="AGBW02007913">
    <property type="protein sequence ID" value="OWR54426.1"/>
    <property type="molecule type" value="Genomic_DNA"/>
</dbReference>
<gene>
    <name evidence="1" type="ORF">KGM_211889</name>
</gene>
<evidence type="ECO:0000313" key="1">
    <source>
        <dbReference type="EMBL" id="OWR54426.1"/>
    </source>
</evidence>
<sequence length="117" mass="13376">MHPSSQEHEWLKIDGKWRESIAIDKFKEGRRGKRANRAVWSRARLVARESSRAVADAVSRARRGVTFAENVDTDVSEFQCQKAFVCKKNSQKPKQSMFYESCSGQFGIHSLIKPGNF</sequence>
<organism evidence="1 2">
    <name type="scientific">Danaus plexippus plexippus</name>
    <dbReference type="NCBI Taxonomy" id="278856"/>
    <lineage>
        <taxon>Eukaryota</taxon>
        <taxon>Metazoa</taxon>
        <taxon>Ecdysozoa</taxon>
        <taxon>Arthropoda</taxon>
        <taxon>Hexapoda</taxon>
        <taxon>Insecta</taxon>
        <taxon>Pterygota</taxon>
        <taxon>Neoptera</taxon>
        <taxon>Endopterygota</taxon>
        <taxon>Lepidoptera</taxon>
        <taxon>Glossata</taxon>
        <taxon>Ditrysia</taxon>
        <taxon>Papilionoidea</taxon>
        <taxon>Nymphalidae</taxon>
        <taxon>Danainae</taxon>
        <taxon>Danaini</taxon>
        <taxon>Danaina</taxon>
        <taxon>Danaus</taxon>
        <taxon>Danaus</taxon>
    </lineage>
</organism>
<accession>A0A212FL20</accession>
<dbReference type="Proteomes" id="UP000007151">
    <property type="component" value="Unassembled WGS sequence"/>
</dbReference>
<reference evidence="1 2" key="1">
    <citation type="journal article" date="2011" name="Cell">
        <title>The monarch butterfly genome yields insights into long-distance migration.</title>
        <authorList>
            <person name="Zhan S."/>
            <person name="Merlin C."/>
            <person name="Boore J.L."/>
            <person name="Reppert S.M."/>
        </authorList>
    </citation>
    <scope>NUCLEOTIDE SEQUENCE [LARGE SCALE GENOMIC DNA]</scope>
    <source>
        <strain evidence="1">F-2</strain>
    </source>
</reference>
<dbReference type="KEGG" id="dpl:KGM_211889"/>
<evidence type="ECO:0000313" key="2">
    <source>
        <dbReference type="Proteomes" id="UP000007151"/>
    </source>
</evidence>
<name>A0A212FL20_DANPL</name>
<protein>
    <submittedName>
        <fullName evidence="1">Uncharacterized protein</fullName>
    </submittedName>
</protein>